<keyword evidence="1" id="KW-0472">Membrane</keyword>
<feature type="transmembrane region" description="Helical" evidence="1">
    <location>
        <begin position="7"/>
        <end position="27"/>
    </location>
</feature>
<evidence type="ECO:0000256" key="1">
    <source>
        <dbReference type="SAM" id="Phobius"/>
    </source>
</evidence>
<feature type="transmembrane region" description="Helical" evidence="1">
    <location>
        <begin position="202"/>
        <end position="222"/>
    </location>
</feature>
<organism evidence="2 3">
    <name type="scientific">Vibrio mediterranei</name>
    <dbReference type="NCBI Taxonomy" id="689"/>
    <lineage>
        <taxon>Bacteria</taxon>
        <taxon>Pseudomonadati</taxon>
        <taxon>Pseudomonadota</taxon>
        <taxon>Gammaproteobacteria</taxon>
        <taxon>Vibrionales</taxon>
        <taxon>Vibrionaceae</taxon>
        <taxon>Vibrio</taxon>
    </lineage>
</organism>
<keyword evidence="3" id="KW-1185">Reference proteome</keyword>
<dbReference type="EMBL" id="NWTN01000006">
    <property type="protein sequence ID" value="PRQ67338.1"/>
    <property type="molecule type" value="Genomic_DNA"/>
</dbReference>
<evidence type="ECO:0000313" key="3">
    <source>
        <dbReference type="Proteomes" id="UP000238163"/>
    </source>
</evidence>
<sequence>MKKTPFNLFELILIAISFTLLFVYIFLNLQTITQSSGNIYVYSSFLIMLLYPIVSIWKAGRLFKVWLVLVIVIVYIFYFLVFPYGDLSLVNDYFLGSKSGILFSLLLGFLVCATTSRFFYLYTISSSITRVIQIVFFLALATFSAYSSYLSLLVNGSEVRDDIFLVGEELKGLYQRPGAFMLIQSIILSTFAVFFKRVGVRKVVVIAIFCLLTVDVIVKFIFSQLLGSNSGALSVLAIYLITFYFLFSLEPEYVNRVSLFSTFFKGMKKFLRTVFTFTCTIFIFSLFFSFSFELPSLRVFNFGGANTSGGLSGSFSSRFSLFVNNFATHLDYNPVFGSFIVEKLTTGEGTYVHSFLSIFTHLGLVGGGLILSAFVMALSKLYRSSNCSYTSYMNDIYMKNFRLATFYFVFILSLISAFFAWMPLWFTVGYLLIPPVKSNFIFVFKQRIE</sequence>
<evidence type="ECO:0000313" key="2">
    <source>
        <dbReference type="EMBL" id="PRQ67338.1"/>
    </source>
</evidence>
<feature type="transmembrane region" description="Helical" evidence="1">
    <location>
        <begin position="174"/>
        <end position="195"/>
    </location>
</feature>
<comment type="caution">
    <text evidence="2">The sequence shown here is derived from an EMBL/GenBank/DDBJ whole genome shotgun (WGS) entry which is preliminary data.</text>
</comment>
<proteinExistence type="predicted"/>
<dbReference type="Proteomes" id="UP000238163">
    <property type="component" value="Unassembled WGS sequence"/>
</dbReference>
<keyword evidence="1" id="KW-1133">Transmembrane helix</keyword>
<feature type="transmembrane region" description="Helical" evidence="1">
    <location>
        <begin position="39"/>
        <end position="57"/>
    </location>
</feature>
<feature type="transmembrane region" description="Helical" evidence="1">
    <location>
        <begin position="134"/>
        <end position="154"/>
    </location>
</feature>
<protein>
    <recommendedName>
        <fullName evidence="4">Oligosaccharide repeat unit polymerase</fullName>
    </recommendedName>
</protein>
<evidence type="ECO:0008006" key="4">
    <source>
        <dbReference type="Google" id="ProtNLM"/>
    </source>
</evidence>
<feature type="transmembrane region" description="Helical" evidence="1">
    <location>
        <begin position="403"/>
        <end position="426"/>
    </location>
</feature>
<reference evidence="2 3" key="1">
    <citation type="submission" date="2018-03" db="EMBL/GenBank/DDBJ databases">
        <title>Genetic Diversity and Phenotypic Plasticity of AHL Mediated Quorum Sensing in Environmental Strains of Vibrio mediterranei.</title>
        <authorList>
            <person name="Lantoine F."/>
            <person name="Vouve F."/>
        </authorList>
    </citation>
    <scope>NUCLEOTIDE SEQUENCE [LARGE SCALE GENOMIC DNA]</scope>
    <source>
        <strain evidence="2 3">17LN0615E</strain>
    </source>
</reference>
<feature type="transmembrane region" description="Helical" evidence="1">
    <location>
        <begin position="62"/>
        <end position="81"/>
    </location>
</feature>
<feature type="transmembrane region" description="Helical" evidence="1">
    <location>
        <begin position="228"/>
        <end position="249"/>
    </location>
</feature>
<gene>
    <name evidence="2" type="ORF">COR51_12250</name>
</gene>
<keyword evidence="1" id="KW-0812">Transmembrane</keyword>
<feature type="transmembrane region" description="Helical" evidence="1">
    <location>
        <begin position="358"/>
        <end position="382"/>
    </location>
</feature>
<name>A0ABX5DDR9_9VIBR</name>
<feature type="transmembrane region" description="Helical" evidence="1">
    <location>
        <begin position="101"/>
        <end position="122"/>
    </location>
</feature>
<feature type="transmembrane region" description="Helical" evidence="1">
    <location>
        <begin position="270"/>
        <end position="292"/>
    </location>
</feature>
<dbReference type="RefSeq" id="WP_096442966.1">
    <property type="nucleotide sequence ID" value="NZ_NWTN01000006.1"/>
</dbReference>
<accession>A0ABX5DDR9</accession>